<dbReference type="AlphaFoldDB" id="A0A6N1X5F2"/>
<dbReference type="SUPFAM" id="SSF52172">
    <property type="entry name" value="CheY-like"/>
    <property type="match status" value="1"/>
</dbReference>
<dbReference type="Proteomes" id="UP000509579">
    <property type="component" value="Chromosome"/>
</dbReference>
<accession>A0A6N1X5F2</accession>
<evidence type="ECO:0000259" key="3">
    <source>
        <dbReference type="PROSITE" id="PS50110"/>
    </source>
</evidence>
<evidence type="ECO:0000313" key="4">
    <source>
        <dbReference type="EMBL" id="QKV54581.1"/>
    </source>
</evidence>
<dbReference type="EMBL" id="CP054840">
    <property type="protein sequence ID" value="QKV54581.1"/>
    <property type="molecule type" value="Genomic_DNA"/>
</dbReference>
<dbReference type="GO" id="GO:0000160">
    <property type="term" value="P:phosphorelay signal transduction system"/>
    <property type="evidence" value="ECO:0007669"/>
    <property type="project" value="InterPro"/>
</dbReference>
<protein>
    <submittedName>
        <fullName evidence="4">Response regulator</fullName>
    </submittedName>
</protein>
<dbReference type="PANTHER" id="PTHR44591:SF3">
    <property type="entry name" value="RESPONSE REGULATORY DOMAIN-CONTAINING PROTEIN"/>
    <property type="match status" value="1"/>
</dbReference>
<dbReference type="Gene3D" id="3.40.50.2300">
    <property type="match status" value="1"/>
</dbReference>
<dbReference type="SMART" id="SM00448">
    <property type="entry name" value="REC"/>
    <property type="match status" value="1"/>
</dbReference>
<dbReference type="RefSeq" id="WP_175505381.1">
    <property type="nucleotide sequence ID" value="NZ_CAURQT010000006.1"/>
</dbReference>
<dbReference type="PANTHER" id="PTHR44591">
    <property type="entry name" value="STRESS RESPONSE REGULATOR PROTEIN 1"/>
    <property type="match status" value="1"/>
</dbReference>
<dbReference type="KEGG" id="aant:HUK68_17720"/>
<keyword evidence="1 2" id="KW-0597">Phosphoprotein</keyword>
<dbReference type="InterPro" id="IPR001789">
    <property type="entry name" value="Sig_transdc_resp-reg_receiver"/>
</dbReference>
<dbReference type="PROSITE" id="PS50110">
    <property type="entry name" value="RESPONSE_REGULATORY"/>
    <property type="match status" value="1"/>
</dbReference>
<dbReference type="InterPro" id="IPR050595">
    <property type="entry name" value="Bact_response_regulator"/>
</dbReference>
<name>A0A6N1X5F2_9BURK</name>
<evidence type="ECO:0000256" key="1">
    <source>
        <dbReference type="ARBA" id="ARBA00022553"/>
    </source>
</evidence>
<feature type="modified residue" description="4-aspartylphosphate" evidence="2">
    <location>
        <position position="54"/>
    </location>
</feature>
<evidence type="ECO:0000313" key="5">
    <source>
        <dbReference type="Proteomes" id="UP000509579"/>
    </source>
</evidence>
<organism evidence="4 5">
    <name type="scientific">Comamonas antarctica</name>
    <dbReference type="NCBI Taxonomy" id="2743470"/>
    <lineage>
        <taxon>Bacteria</taxon>
        <taxon>Pseudomonadati</taxon>
        <taxon>Pseudomonadota</taxon>
        <taxon>Betaproteobacteria</taxon>
        <taxon>Burkholderiales</taxon>
        <taxon>Comamonadaceae</taxon>
        <taxon>Comamonas</taxon>
    </lineage>
</organism>
<gene>
    <name evidence="4" type="ORF">HUK68_17720</name>
</gene>
<keyword evidence="5" id="KW-1185">Reference proteome</keyword>
<feature type="domain" description="Response regulatory" evidence="3">
    <location>
        <begin position="5"/>
        <end position="118"/>
    </location>
</feature>
<evidence type="ECO:0000256" key="2">
    <source>
        <dbReference type="PROSITE-ProRule" id="PRU00169"/>
    </source>
</evidence>
<sequence>MDQLTVYVVDDSKDAADSLATLLELLGHRARPFYGGEEALEQAQHEPPHCVMLDISMAGMDGLELARRFREQFGDDVILVAITGSPADDPRVKATFVTVDHYFQKPVTLEQIQKLFPD</sequence>
<dbReference type="InterPro" id="IPR011006">
    <property type="entry name" value="CheY-like_superfamily"/>
</dbReference>
<dbReference type="Pfam" id="PF00072">
    <property type="entry name" value="Response_reg"/>
    <property type="match status" value="1"/>
</dbReference>
<proteinExistence type="predicted"/>
<reference evidence="4 5" key="1">
    <citation type="submission" date="2020-06" db="EMBL/GenBank/DDBJ databases">
        <title>Acidovorax antarctica sp. nov., isolated from Corinth ice sheet soil, Antarctic Fields Peninsula.</title>
        <authorList>
            <person name="Xu Q."/>
            <person name="Peng F."/>
        </authorList>
    </citation>
    <scope>NUCLEOTIDE SEQUENCE [LARGE SCALE GENOMIC DNA]</scope>
    <source>
        <strain evidence="4 5">16-35-5</strain>
    </source>
</reference>